<comment type="caution">
    <text evidence="1">The sequence shown here is derived from an EMBL/GenBank/DDBJ whole genome shotgun (WGS) entry which is preliminary data.</text>
</comment>
<dbReference type="Proteomes" id="UP001604277">
    <property type="component" value="Unassembled WGS sequence"/>
</dbReference>
<organism evidence="1 2">
    <name type="scientific">Forsythia ovata</name>
    <dbReference type="NCBI Taxonomy" id="205694"/>
    <lineage>
        <taxon>Eukaryota</taxon>
        <taxon>Viridiplantae</taxon>
        <taxon>Streptophyta</taxon>
        <taxon>Embryophyta</taxon>
        <taxon>Tracheophyta</taxon>
        <taxon>Spermatophyta</taxon>
        <taxon>Magnoliopsida</taxon>
        <taxon>eudicotyledons</taxon>
        <taxon>Gunneridae</taxon>
        <taxon>Pentapetalae</taxon>
        <taxon>asterids</taxon>
        <taxon>lamiids</taxon>
        <taxon>Lamiales</taxon>
        <taxon>Oleaceae</taxon>
        <taxon>Forsythieae</taxon>
        <taxon>Forsythia</taxon>
    </lineage>
</organism>
<dbReference type="AlphaFoldDB" id="A0ABD1T5I2"/>
<evidence type="ECO:0000313" key="1">
    <source>
        <dbReference type="EMBL" id="KAL2507991.1"/>
    </source>
</evidence>
<reference evidence="2" key="1">
    <citation type="submission" date="2024-07" db="EMBL/GenBank/DDBJ databases">
        <title>Two chromosome-level genome assemblies of Korean endemic species Abeliophyllum distichum and Forsythia ovata (Oleaceae).</title>
        <authorList>
            <person name="Jang H."/>
        </authorList>
    </citation>
    <scope>NUCLEOTIDE SEQUENCE [LARGE SCALE GENOMIC DNA]</scope>
</reference>
<gene>
    <name evidence="1" type="ORF">Fot_31638</name>
</gene>
<proteinExistence type="predicted"/>
<dbReference type="EMBL" id="JBFOLJ010000009">
    <property type="protein sequence ID" value="KAL2507991.1"/>
    <property type="molecule type" value="Genomic_DNA"/>
</dbReference>
<accession>A0ABD1T5I2</accession>
<keyword evidence="2" id="KW-1185">Reference proteome</keyword>
<evidence type="ECO:0000313" key="2">
    <source>
        <dbReference type="Proteomes" id="UP001604277"/>
    </source>
</evidence>
<sequence length="109" mass="12175">MSGDPQYISELEAASRDYGVLKTLATVMGSFFLTRNSPYTCFGIPSQSVNIIKKKVTIPYLPWIVFLAVKEGLIPPIPKPVLRSSISAYTKLFQFRDCEITTKELQVNG</sequence>
<name>A0ABD1T5I2_9LAMI</name>
<protein>
    <submittedName>
        <fullName evidence="1">Uncharacterized protein</fullName>
    </submittedName>
</protein>